<dbReference type="SUPFAM" id="SSF58104">
    <property type="entry name" value="Methyl-accepting chemotaxis protein (MCP) signaling domain"/>
    <property type="match status" value="1"/>
</dbReference>
<dbReference type="InterPro" id="IPR004089">
    <property type="entry name" value="MCPsignal_dom"/>
</dbReference>
<dbReference type="Pfam" id="PF01408">
    <property type="entry name" value="GFO_IDH_MocA"/>
    <property type="match status" value="1"/>
</dbReference>
<dbReference type="RefSeq" id="WP_013276988.1">
    <property type="nucleotide sequence ID" value="NC_014377.1"/>
</dbReference>
<reference evidence="5 6" key="1">
    <citation type="journal article" date="2010" name="Stand. Genomic Sci.">
        <title>Complete genome sequence of Thermosediminibacter oceani type strain (JW/IW-1228P).</title>
        <authorList>
            <person name="Pitluck S."/>
            <person name="Yasawong M."/>
            <person name="Munk C."/>
            <person name="Nolan M."/>
            <person name="Lapidus A."/>
            <person name="Lucas S."/>
            <person name="Glavina Del Rio T."/>
            <person name="Tice H."/>
            <person name="Cheng J.F."/>
            <person name="Bruce D."/>
            <person name="Detter C."/>
            <person name="Tapia R."/>
            <person name="Han C."/>
            <person name="Goodwin L."/>
            <person name="Liolios K."/>
            <person name="Ivanova N."/>
            <person name="Mavromatis K."/>
            <person name="Mikhailova N."/>
            <person name="Pati A."/>
            <person name="Chen A."/>
            <person name="Palaniappan K."/>
            <person name="Land M."/>
            <person name="Hauser L."/>
            <person name="Chang Y.J."/>
            <person name="Jeffries C.D."/>
            <person name="Rohde M."/>
            <person name="Spring S."/>
            <person name="Sikorski J."/>
            <person name="Goker M."/>
            <person name="Woyke T."/>
            <person name="Bristow J."/>
            <person name="Eisen J.A."/>
            <person name="Markowitz V."/>
            <person name="Hugenholtz P."/>
            <person name="Kyrpides N.C."/>
            <person name="Klenk H.P."/>
        </authorList>
    </citation>
    <scope>NUCLEOTIDE SEQUENCE [LARGE SCALE GENOMIC DNA]</scope>
    <source>
        <strain evidence="6">ATCC BAA-1034 / DSM 16646 / JW/IW-1228P</strain>
    </source>
</reference>
<dbReference type="InterPro" id="IPR036291">
    <property type="entry name" value="NAD(P)-bd_dom_sf"/>
</dbReference>
<dbReference type="Gene3D" id="3.40.50.720">
    <property type="entry name" value="NAD(P)-binding Rossmann-like Domain"/>
    <property type="match status" value="1"/>
</dbReference>
<evidence type="ECO:0000256" key="2">
    <source>
        <dbReference type="PROSITE-ProRule" id="PRU00284"/>
    </source>
</evidence>
<gene>
    <name evidence="5" type="ordered locus">Toce_2274</name>
</gene>
<evidence type="ECO:0000313" key="6">
    <source>
        <dbReference type="Proteomes" id="UP000000272"/>
    </source>
</evidence>
<dbReference type="HOGENOM" id="CLU_085649_0_0_9"/>
<feature type="domain" description="Methyl-accepting transducer" evidence="4">
    <location>
        <begin position="119"/>
        <end position="286"/>
    </location>
</feature>
<dbReference type="PANTHER" id="PTHR32089">
    <property type="entry name" value="METHYL-ACCEPTING CHEMOTAXIS PROTEIN MCPB"/>
    <property type="match status" value="1"/>
</dbReference>
<dbReference type="Proteomes" id="UP000000272">
    <property type="component" value="Chromosome"/>
</dbReference>
<sequence length="286" mass="30553">MTINLGIVGAGKGGTAILKAIYELPDVRIVGIADIDENAPGIKLAKEKGITTFRDCLELLQTPHLDLVIEATGNSKVQELLYTHKQKQTVIIDAFAARLMMTMVNAKEEMVIKLHNQAQELAATAEELNNAIKEIARAARELALGAEELAFKGYTLNESAGSAKSHVQNTGDVLGFIKKVAVQTNLLGLNAAIEAARAGEQGRGFAVVAGEVRKLAEDSARAVEQIGGILQNIERSIGEITRGILETSQVTERQAGATQQIVGRIEQLEQVAENLRKVAGQLAALS</sequence>
<dbReference type="EMBL" id="CP002131">
    <property type="protein sequence ID" value="ADL08983.1"/>
    <property type="molecule type" value="Genomic_DNA"/>
</dbReference>
<dbReference type="Gene3D" id="1.10.287.950">
    <property type="entry name" value="Methyl-accepting chemotaxis protein"/>
    <property type="match status" value="1"/>
</dbReference>
<feature type="coiled-coil region" evidence="3">
    <location>
        <begin position="111"/>
        <end position="141"/>
    </location>
</feature>
<dbReference type="PROSITE" id="PS50111">
    <property type="entry name" value="CHEMOTAXIS_TRANSDUC_2"/>
    <property type="match status" value="1"/>
</dbReference>
<dbReference type="GO" id="GO:0007165">
    <property type="term" value="P:signal transduction"/>
    <property type="evidence" value="ECO:0007669"/>
    <property type="project" value="UniProtKB-KW"/>
</dbReference>
<dbReference type="SMART" id="SM00283">
    <property type="entry name" value="MA"/>
    <property type="match status" value="1"/>
</dbReference>
<dbReference type="STRING" id="555079.Toce_2274"/>
<dbReference type="eggNOG" id="COG4091">
    <property type="taxonomic scope" value="Bacteria"/>
</dbReference>
<accession>D9S1A4</accession>
<organism evidence="5 6">
    <name type="scientific">Thermosediminibacter oceani (strain ATCC BAA-1034 / DSM 16646 / JW/IW-1228P)</name>
    <dbReference type="NCBI Taxonomy" id="555079"/>
    <lineage>
        <taxon>Bacteria</taxon>
        <taxon>Bacillati</taxon>
        <taxon>Bacillota</taxon>
        <taxon>Clostridia</taxon>
        <taxon>Thermosediminibacterales</taxon>
        <taxon>Thermosediminibacteraceae</taxon>
        <taxon>Thermosediminibacter</taxon>
    </lineage>
</organism>
<dbReference type="PANTHER" id="PTHR32089:SF112">
    <property type="entry name" value="LYSOZYME-LIKE PROTEIN-RELATED"/>
    <property type="match status" value="1"/>
</dbReference>
<dbReference type="InterPro" id="IPR000683">
    <property type="entry name" value="Gfo/Idh/MocA-like_OxRdtase_N"/>
</dbReference>
<keyword evidence="1 2" id="KW-0807">Transducer</keyword>
<protein>
    <submittedName>
        <fullName evidence="5">Methyl-accepting chemotaxis sensory transducer</fullName>
    </submittedName>
</protein>
<dbReference type="Pfam" id="PF00015">
    <property type="entry name" value="MCPsignal"/>
    <property type="match status" value="1"/>
</dbReference>
<evidence type="ECO:0000256" key="1">
    <source>
        <dbReference type="ARBA" id="ARBA00023224"/>
    </source>
</evidence>
<keyword evidence="3" id="KW-0175">Coiled coil</keyword>
<dbReference type="GO" id="GO:0016020">
    <property type="term" value="C:membrane"/>
    <property type="evidence" value="ECO:0007669"/>
    <property type="project" value="InterPro"/>
</dbReference>
<evidence type="ECO:0000256" key="3">
    <source>
        <dbReference type="SAM" id="Coils"/>
    </source>
</evidence>
<dbReference type="AlphaFoldDB" id="D9S1A4"/>
<name>D9S1A4_THEOJ</name>
<evidence type="ECO:0000313" key="5">
    <source>
        <dbReference type="EMBL" id="ADL08983.1"/>
    </source>
</evidence>
<evidence type="ECO:0000259" key="4">
    <source>
        <dbReference type="PROSITE" id="PS50111"/>
    </source>
</evidence>
<proteinExistence type="predicted"/>
<keyword evidence="6" id="KW-1185">Reference proteome</keyword>
<dbReference type="eggNOG" id="COG0840">
    <property type="taxonomic scope" value="Bacteria"/>
</dbReference>
<dbReference type="SUPFAM" id="SSF51735">
    <property type="entry name" value="NAD(P)-binding Rossmann-fold domains"/>
    <property type="match status" value="1"/>
</dbReference>
<dbReference type="KEGG" id="toc:Toce_2274"/>
<dbReference type="GO" id="GO:0000166">
    <property type="term" value="F:nucleotide binding"/>
    <property type="evidence" value="ECO:0007669"/>
    <property type="project" value="InterPro"/>
</dbReference>